<dbReference type="InterPro" id="IPR043987">
    <property type="entry name" value="CCZ1/INTU/HSP4_longin_1"/>
</dbReference>
<proteinExistence type="inferred from homology"/>
<dbReference type="PANTHER" id="PTHR13056:SF0">
    <property type="entry name" value="VACUOLAR FUSION PROTEIN CCZ1 HOMOLOG-RELATED"/>
    <property type="match status" value="1"/>
</dbReference>
<name>A0A4U0WCL6_9PEZI</name>
<feature type="compositionally biased region" description="Polar residues" evidence="2">
    <location>
        <begin position="1154"/>
        <end position="1169"/>
    </location>
</feature>
<feature type="region of interest" description="Disordered" evidence="2">
    <location>
        <begin position="380"/>
        <end position="439"/>
    </location>
</feature>
<protein>
    <recommendedName>
        <fullName evidence="3">CCZ1/INTU/HSP4 first Longin domain-containing protein</fullName>
    </recommendedName>
</protein>
<feature type="region of interest" description="Disordered" evidence="2">
    <location>
        <begin position="493"/>
        <end position="521"/>
    </location>
</feature>
<evidence type="ECO:0000313" key="5">
    <source>
        <dbReference type="Proteomes" id="UP000308768"/>
    </source>
</evidence>
<feature type="compositionally biased region" description="Polar residues" evidence="2">
    <location>
        <begin position="1179"/>
        <end position="1191"/>
    </location>
</feature>
<feature type="compositionally biased region" description="Low complexity" evidence="2">
    <location>
        <begin position="1331"/>
        <end position="1342"/>
    </location>
</feature>
<feature type="compositionally biased region" description="Basic and acidic residues" evidence="2">
    <location>
        <begin position="850"/>
        <end position="864"/>
    </location>
</feature>
<feature type="region of interest" description="Disordered" evidence="2">
    <location>
        <begin position="850"/>
        <end position="883"/>
    </location>
</feature>
<feature type="compositionally biased region" description="Pro residues" evidence="2">
    <location>
        <begin position="1202"/>
        <end position="1219"/>
    </location>
</feature>
<dbReference type="Proteomes" id="UP000308768">
    <property type="component" value="Unassembled WGS sequence"/>
</dbReference>
<dbReference type="GO" id="GO:0016192">
    <property type="term" value="P:vesicle-mediated transport"/>
    <property type="evidence" value="ECO:0007669"/>
    <property type="project" value="InterPro"/>
</dbReference>
<reference evidence="4 5" key="1">
    <citation type="submission" date="2017-03" db="EMBL/GenBank/DDBJ databases">
        <title>Genomes of endolithic fungi from Antarctica.</title>
        <authorList>
            <person name="Coleine C."/>
            <person name="Masonjones S."/>
            <person name="Stajich J.E."/>
        </authorList>
    </citation>
    <scope>NUCLEOTIDE SEQUENCE [LARGE SCALE GENOMIC DNA]</scope>
    <source>
        <strain evidence="4 5">CCFEE 5187</strain>
    </source>
</reference>
<feature type="region of interest" description="Disordered" evidence="2">
    <location>
        <begin position="585"/>
        <end position="604"/>
    </location>
</feature>
<feature type="region of interest" description="Disordered" evidence="2">
    <location>
        <begin position="1134"/>
        <end position="1223"/>
    </location>
</feature>
<comment type="caution">
    <text evidence="4">The sequence shown here is derived from an EMBL/GenBank/DDBJ whole genome shotgun (WGS) entry which is preliminary data.</text>
</comment>
<feature type="domain" description="CCZ1/INTU/HSP4 first Longin" evidence="3">
    <location>
        <begin position="17"/>
        <end position="113"/>
    </location>
</feature>
<gene>
    <name evidence="4" type="ORF">B0A49_11260</name>
</gene>
<evidence type="ECO:0000256" key="2">
    <source>
        <dbReference type="SAM" id="MobiDB-lite"/>
    </source>
</evidence>
<keyword evidence="5" id="KW-1185">Reference proteome</keyword>
<dbReference type="STRING" id="331657.A0A4U0WCL6"/>
<feature type="region of interest" description="Disordered" evidence="2">
    <location>
        <begin position="1266"/>
        <end position="1454"/>
    </location>
</feature>
<feature type="region of interest" description="Disordered" evidence="2">
    <location>
        <begin position="625"/>
        <end position="653"/>
    </location>
</feature>
<feature type="compositionally biased region" description="Basic and acidic residues" evidence="2">
    <location>
        <begin position="946"/>
        <end position="966"/>
    </location>
</feature>
<sequence>MSSPAGRGGKVQPAQLSFLAIYNPSLGPTDETFRDQVVFYYSRATVTAKAKRRGKDKEVRRDDELNEQENEKLRQIGLAQGMVDFARSFSNGQPVDSIETEKSRIVLRELEPAADIFGGLKLAAGGELGFGVGEEDWGSGEREVLEDVTGRTEGLVDIVVSRFGELPEQQAADVKSTVSKNPSSLHDAENELWMGNGRHPGAADGVIFSGVGNISRSSLRDLSDWMALIYTQGDHAYGVADNPNRDRRKRRRRSPPDTCQAPPNTRTDSETTMKGDVNYRPPPNAKVNTNAKEADGGAERGTGQLTRRAKDPTNSPATSHPDIPAPIVSAAEKCLNTAISSADAAQRIETYDTVGSKSSYVDPEVWAKYLTLGAYGSSWMGWGKKEPRERPSAFRQESNDSAKAVKPEDRGSPPIEPSMKHIEPQPEGASEEAKLAQQRHLETSGHFVIGLKGDLTLENSDEDMDTYSSGGCFESGGSRTLLRTLYVETADGRRTNYEEDDGERGAISRETLTPSDSVSSGPKYQRMRVLVYVHRPFIYTLLFEQRTPSLSMSSFYHNLRHHFTPLHKALCSSTSPSKVAHRIADARTSPPQPESINPKDTPYNSPKTSPIFDLVFDSRTLTVHTSIPNIPEPGTSAAEGITTTSTGKDTPPPWTRLEALNVHVQILNTLASTRRATHDLERTCKTSRGWWVVWMRLPPSAQGEDAREAFLVRKASDYIAPVGKTSRVSSGMFGLGGRTEQARFGGRGPGSLADGIGIDARRDATSVPLPPTPMAAGEREILSNISPNSQEGAHVGEDGTSKDSVGKAKGKKAKNGVSKEDNGPTKQASLDGLLMGDHQPVSLEMSVRNKTDDATPEVLGDKRPAPSASTPEIEAEDATREHEDDIAQVPVNELIALVSNPACTPGAKVVEVREQASSSKWEAARNEDVEQTPGTQPLVEEMVSSLREEPAHEMPEASETAEKEHSPFPYEGQKVDQAKSHPEAEDKETTAEDPILNAQKTACHRYDHSAERDRCQIERTSLQNGSPNATVLMDHASSSTSVDMADALQKSPKSVKRLEDSIEAIDALEEAIEEIGKALPGVDTSAASTTPRKSVTIHASSKTDSSGVSGLRNIPASVIKTIDRPSTISRTVSTRKPVAPKKDISAAATVGHSRVSSTRSTLGRASSIRQPAPKDAPSMTKSLPPTRTASKNVILGQRPIPLSFPTPPPPPKSSKPPTKPTFQLPGEAVAAKLRAAREARMKKEGEEEDLKAKRGFKVRPIRQSLAPVVVKGTASSRARESLMLGTSVNGNERNRTGSDAKGTTILPLNRASSVSKTNERRPSMPAGKGMSSNPKNTTPSTTENGEVKSRLSSLSISKRASIAASVAVPVATAPNASKPRMASAIMGQRATSQTKKGEEVFNRAALEKEEADKKRKEKEEAARKARAEAAERGRIASREWADKKKAKEMKNKARESAAHVAVVAATEAVAGTA</sequence>
<dbReference type="OrthoDB" id="240546at2759"/>
<accession>A0A4U0WCL6</accession>
<dbReference type="PANTHER" id="PTHR13056">
    <property type="entry name" value="VACUOLAR FUSION PROTEIN CCZ1 HOMOLOG-RELATED"/>
    <property type="match status" value="1"/>
</dbReference>
<feature type="compositionally biased region" description="Basic and acidic residues" evidence="2">
    <location>
        <begin position="493"/>
        <end position="507"/>
    </location>
</feature>
<comment type="similarity">
    <text evidence="1">Belongs to the CCZ1 family.</text>
</comment>
<feature type="region of interest" description="Disordered" evidence="2">
    <location>
        <begin position="946"/>
        <end position="998"/>
    </location>
</feature>
<feature type="compositionally biased region" description="Basic and acidic residues" evidence="2">
    <location>
        <begin position="973"/>
        <end position="990"/>
    </location>
</feature>
<feature type="region of interest" description="Disordered" evidence="2">
    <location>
        <begin position="784"/>
        <end position="833"/>
    </location>
</feature>
<evidence type="ECO:0000256" key="1">
    <source>
        <dbReference type="ARBA" id="ARBA00005352"/>
    </source>
</evidence>
<feature type="region of interest" description="Disordered" evidence="2">
    <location>
        <begin position="236"/>
        <end position="324"/>
    </location>
</feature>
<dbReference type="EMBL" id="NAJN01001921">
    <property type="protein sequence ID" value="TKA60003.1"/>
    <property type="molecule type" value="Genomic_DNA"/>
</dbReference>
<evidence type="ECO:0000313" key="4">
    <source>
        <dbReference type="EMBL" id="TKA60003.1"/>
    </source>
</evidence>
<evidence type="ECO:0000259" key="3">
    <source>
        <dbReference type="Pfam" id="PF19031"/>
    </source>
</evidence>
<dbReference type="GO" id="GO:0035658">
    <property type="term" value="C:Mon1-Ccz1 complex"/>
    <property type="evidence" value="ECO:0007669"/>
    <property type="project" value="InterPro"/>
</dbReference>
<dbReference type="InterPro" id="IPR013176">
    <property type="entry name" value="Ccz1"/>
</dbReference>
<feature type="compositionally biased region" description="Basic and acidic residues" evidence="2">
    <location>
        <begin position="1395"/>
        <end position="1454"/>
    </location>
</feature>
<dbReference type="Pfam" id="PF19031">
    <property type="entry name" value="Intu_longin_1"/>
    <property type="match status" value="1"/>
</dbReference>
<feature type="region of interest" description="Disordered" evidence="2">
    <location>
        <begin position="1082"/>
        <end position="1109"/>
    </location>
</feature>
<feature type="compositionally biased region" description="Basic and acidic residues" evidence="2">
    <location>
        <begin position="383"/>
        <end position="411"/>
    </location>
</feature>
<feature type="compositionally biased region" description="Basic and acidic residues" evidence="2">
    <location>
        <begin position="794"/>
        <end position="806"/>
    </location>
</feature>
<feature type="compositionally biased region" description="Polar residues" evidence="2">
    <location>
        <begin position="1085"/>
        <end position="1108"/>
    </location>
</feature>
<feature type="compositionally biased region" description="Low complexity" evidence="2">
    <location>
        <begin position="1350"/>
        <end position="1377"/>
    </location>
</feature>
<organism evidence="4 5">
    <name type="scientific">Cryomyces minteri</name>
    <dbReference type="NCBI Taxonomy" id="331657"/>
    <lineage>
        <taxon>Eukaryota</taxon>
        <taxon>Fungi</taxon>
        <taxon>Dikarya</taxon>
        <taxon>Ascomycota</taxon>
        <taxon>Pezizomycotina</taxon>
        <taxon>Dothideomycetes</taxon>
        <taxon>Dothideomycetes incertae sedis</taxon>
        <taxon>Cryomyces</taxon>
    </lineage>
</organism>
<feature type="region of interest" description="Disordered" evidence="2">
    <location>
        <begin position="918"/>
        <end position="937"/>
    </location>
</feature>
<feature type="compositionally biased region" description="Polar residues" evidence="2">
    <location>
        <begin position="510"/>
        <end position="521"/>
    </location>
</feature>